<dbReference type="InterPro" id="IPR000524">
    <property type="entry name" value="Tscrpt_reg_HTH_GntR"/>
</dbReference>
<evidence type="ECO:0000259" key="4">
    <source>
        <dbReference type="PROSITE" id="PS50949"/>
    </source>
</evidence>
<organism evidence="5 6">
    <name type="scientific">Tenggerimyces flavus</name>
    <dbReference type="NCBI Taxonomy" id="1708749"/>
    <lineage>
        <taxon>Bacteria</taxon>
        <taxon>Bacillati</taxon>
        <taxon>Actinomycetota</taxon>
        <taxon>Actinomycetes</taxon>
        <taxon>Propionibacteriales</taxon>
        <taxon>Nocardioidaceae</taxon>
        <taxon>Tenggerimyces</taxon>
    </lineage>
</organism>
<sequence>MPGRTDEAIARLRGLIVSGELRPGSRLPAERDLCNLLGMSRGMVREAVKALEVARVLDVRRGDGTYVTSLEPQLLLQGIGFAVQLLQDDDLADVMHVRRVLEAEATALAAANADADLLSELSLILDAMRASLTEQEKLTAQDAAFHDRVAAASRNPTLSTLLNGLSGKTLRARIWRGVNEAGSADLTLQQHEAIYAAIEARDVEGARAASVVHVATSERWLRTLLHPES</sequence>
<protein>
    <submittedName>
        <fullName evidence="5">FadR/GntR family transcriptional regulator</fullName>
    </submittedName>
</protein>
<dbReference type="Gene3D" id="1.20.120.530">
    <property type="entry name" value="GntR ligand-binding domain-like"/>
    <property type="match status" value="1"/>
</dbReference>
<dbReference type="SUPFAM" id="SSF46785">
    <property type="entry name" value="Winged helix' DNA-binding domain"/>
    <property type="match status" value="1"/>
</dbReference>
<dbReference type="SMART" id="SM00895">
    <property type="entry name" value="FCD"/>
    <property type="match status" value="1"/>
</dbReference>
<dbReference type="PANTHER" id="PTHR43537">
    <property type="entry name" value="TRANSCRIPTIONAL REGULATOR, GNTR FAMILY"/>
    <property type="match status" value="1"/>
</dbReference>
<evidence type="ECO:0000313" key="6">
    <source>
        <dbReference type="Proteomes" id="UP001595699"/>
    </source>
</evidence>
<comment type="caution">
    <text evidence="5">The sequence shown here is derived from an EMBL/GenBank/DDBJ whole genome shotgun (WGS) entry which is preliminary data.</text>
</comment>
<proteinExistence type="predicted"/>
<dbReference type="Pfam" id="PF07729">
    <property type="entry name" value="FCD"/>
    <property type="match status" value="1"/>
</dbReference>
<dbReference type="SMART" id="SM00345">
    <property type="entry name" value="HTH_GNTR"/>
    <property type="match status" value="1"/>
</dbReference>
<dbReference type="Proteomes" id="UP001595699">
    <property type="component" value="Unassembled WGS sequence"/>
</dbReference>
<dbReference type="PRINTS" id="PR00035">
    <property type="entry name" value="HTHGNTR"/>
</dbReference>
<keyword evidence="6" id="KW-1185">Reference proteome</keyword>
<dbReference type="PANTHER" id="PTHR43537:SF5">
    <property type="entry name" value="UXU OPERON TRANSCRIPTIONAL REGULATOR"/>
    <property type="match status" value="1"/>
</dbReference>
<evidence type="ECO:0000256" key="1">
    <source>
        <dbReference type="ARBA" id="ARBA00023015"/>
    </source>
</evidence>
<dbReference type="InterPro" id="IPR036388">
    <property type="entry name" value="WH-like_DNA-bd_sf"/>
</dbReference>
<keyword evidence="1" id="KW-0805">Transcription regulation</keyword>
<dbReference type="InterPro" id="IPR008920">
    <property type="entry name" value="TF_FadR/GntR_C"/>
</dbReference>
<dbReference type="EMBL" id="JBHRZH010000033">
    <property type="protein sequence ID" value="MFC3764771.1"/>
    <property type="molecule type" value="Genomic_DNA"/>
</dbReference>
<reference evidence="6" key="1">
    <citation type="journal article" date="2019" name="Int. J. Syst. Evol. Microbiol.">
        <title>The Global Catalogue of Microorganisms (GCM) 10K type strain sequencing project: providing services to taxonomists for standard genome sequencing and annotation.</title>
        <authorList>
            <consortium name="The Broad Institute Genomics Platform"/>
            <consortium name="The Broad Institute Genome Sequencing Center for Infectious Disease"/>
            <person name="Wu L."/>
            <person name="Ma J."/>
        </authorList>
    </citation>
    <scope>NUCLEOTIDE SEQUENCE [LARGE SCALE GENOMIC DNA]</scope>
    <source>
        <strain evidence="6">CGMCC 4.7241</strain>
    </source>
</reference>
<dbReference type="SUPFAM" id="SSF48008">
    <property type="entry name" value="GntR ligand-binding domain-like"/>
    <property type="match status" value="1"/>
</dbReference>
<dbReference type="CDD" id="cd07377">
    <property type="entry name" value="WHTH_GntR"/>
    <property type="match status" value="1"/>
</dbReference>
<evidence type="ECO:0000256" key="2">
    <source>
        <dbReference type="ARBA" id="ARBA00023125"/>
    </source>
</evidence>
<accession>A0ABV7YHC7</accession>
<feature type="domain" description="HTH gntR-type" evidence="4">
    <location>
        <begin position="2"/>
        <end position="70"/>
    </location>
</feature>
<keyword evidence="2" id="KW-0238">DNA-binding</keyword>
<dbReference type="Gene3D" id="1.10.10.10">
    <property type="entry name" value="Winged helix-like DNA-binding domain superfamily/Winged helix DNA-binding domain"/>
    <property type="match status" value="1"/>
</dbReference>
<dbReference type="PROSITE" id="PS50949">
    <property type="entry name" value="HTH_GNTR"/>
    <property type="match status" value="1"/>
</dbReference>
<dbReference type="InterPro" id="IPR036390">
    <property type="entry name" value="WH_DNA-bd_sf"/>
</dbReference>
<dbReference type="RefSeq" id="WP_307782640.1">
    <property type="nucleotide sequence ID" value="NZ_JAFBCM010000001.1"/>
</dbReference>
<evidence type="ECO:0000256" key="3">
    <source>
        <dbReference type="ARBA" id="ARBA00023163"/>
    </source>
</evidence>
<dbReference type="InterPro" id="IPR011711">
    <property type="entry name" value="GntR_C"/>
</dbReference>
<name>A0ABV7YHC7_9ACTN</name>
<evidence type="ECO:0000313" key="5">
    <source>
        <dbReference type="EMBL" id="MFC3764771.1"/>
    </source>
</evidence>
<gene>
    <name evidence="5" type="ORF">ACFOUW_28300</name>
</gene>
<keyword evidence="3" id="KW-0804">Transcription</keyword>
<dbReference type="Pfam" id="PF00392">
    <property type="entry name" value="GntR"/>
    <property type="match status" value="1"/>
</dbReference>